<comment type="caution">
    <text evidence="1">The sequence shown here is derived from an EMBL/GenBank/DDBJ whole genome shotgun (WGS) entry which is preliminary data.</text>
</comment>
<organism evidence="1 2">
    <name type="scientific">Amycolatopsis cihanbeyliensis</name>
    <dbReference type="NCBI Taxonomy" id="1128664"/>
    <lineage>
        <taxon>Bacteria</taxon>
        <taxon>Bacillati</taxon>
        <taxon>Actinomycetota</taxon>
        <taxon>Actinomycetes</taxon>
        <taxon>Pseudonocardiales</taxon>
        <taxon>Pseudonocardiaceae</taxon>
        <taxon>Amycolatopsis</taxon>
    </lineage>
</organism>
<accession>A0A542DM08</accession>
<dbReference type="RefSeq" id="WP_141999848.1">
    <property type="nucleotide sequence ID" value="NZ_VFML01000001.1"/>
</dbReference>
<dbReference type="Proteomes" id="UP000320876">
    <property type="component" value="Unassembled WGS sequence"/>
</dbReference>
<gene>
    <name evidence="1" type="ORF">FB471_3908</name>
</gene>
<keyword evidence="2" id="KW-1185">Reference proteome</keyword>
<reference evidence="1 2" key="1">
    <citation type="submission" date="2019-06" db="EMBL/GenBank/DDBJ databases">
        <title>Sequencing the genomes of 1000 actinobacteria strains.</title>
        <authorList>
            <person name="Klenk H.-P."/>
        </authorList>
    </citation>
    <scope>NUCLEOTIDE SEQUENCE [LARGE SCALE GENOMIC DNA]</scope>
    <source>
        <strain evidence="1 2">DSM 45679</strain>
    </source>
</reference>
<dbReference type="AlphaFoldDB" id="A0A542DM08"/>
<evidence type="ECO:0000313" key="1">
    <source>
        <dbReference type="EMBL" id="TQJ04127.1"/>
    </source>
</evidence>
<dbReference type="OrthoDB" id="9772095at2"/>
<proteinExistence type="predicted"/>
<name>A0A542DM08_AMYCI</name>
<sequence>MLVSGRRLWDTVVRRYPNMMFVFSGHYVNAGRIVERGDAGNTVYQLQADYQSYTDRERNGYLRILEFDPAANRVDVSTYSPHADAHLTDPRNRFTLTGVRLVP</sequence>
<dbReference type="EMBL" id="VFML01000001">
    <property type="protein sequence ID" value="TQJ04127.1"/>
    <property type="molecule type" value="Genomic_DNA"/>
</dbReference>
<evidence type="ECO:0000313" key="2">
    <source>
        <dbReference type="Proteomes" id="UP000320876"/>
    </source>
</evidence>
<protein>
    <submittedName>
        <fullName evidence="1">Uncharacterized protein</fullName>
    </submittedName>
</protein>